<accession>A0ABD5RZ47</accession>
<name>A0ABD5RZ47_9EURY</name>
<organism evidence="2 3">
    <name type="scientific">Halobium palmae</name>
    <dbReference type="NCBI Taxonomy" id="1776492"/>
    <lineage>
        <taxon>Archaea</taxon>
        <taxon>Methanobacteriati</taxon>
        <taxon>Methanobacteriota</taxon>
        <taxon>Stenosarchaea group</taxon>
        <taxon>Halobacteria</taxon>
        <taxon>Halobacteriales</taxon>
        <taxon>Haloferacaceae</taxon>
        <taxon>Halobium</taxon>
    </lineage>
</organism>
<evidence type="ECO:0000256" key="1">
    <source>
        <dbReference type="ARBA" id="ARBA00022649"/>
    </source>
</evidence>
<dbReference type="InterPro" id="IPR009956">
    <property type="entry name" value="Post-segregation_anti-tox_CcdA"/>
</dbReference>
<dbReference type="EMBL" id="JBHSWU010000241">
    <property type="protein sequence ID" value="MFC6724658.1"/>
    <property type="molecule type" value="Genomic_DNA"/>
</dbReference>
<dbReference type="Pfam" id="PF07362">
    <property type="entry name" value="CcdA"/>
    <property type="match status" value="1"/>
</dbReference>
<dbReference type="AlphaFoldDB" id="A0ABD5RZ47"/>
<keyword evidence="1" id="KW-1277">Toxin-antitoxin system</keyword>
<dbReference type="InterPro" id="IPR039709">
    <property type="entry name" value="VapB3-like"/>
</dbReference>
<gene>
    <name evidence="2" type="ORF">ACFQE1_09765</name>
</gene>
<evidence type="ECO:0000313" key="2">
    <source>
        <dbReference type="EMBL" id="MFC6724658.1"/>
    </source>
</evidence>
<dbReference type="PANTHER" id="PTHR42244">
    <property type="entry name" value="ANTITOXIN VAPB3-RELATED"/>
    <property type="match status" value="1"/>
</dbReference>
<evidence type="ECO:0000313" key="3">
    <source>
        <dbReference type="Proteomes" id="UP001596328"/>
    </source>
</evidence>
<dbReference type="Proteomes" id="UP001596328">
    <property type="component" value="Unassembled WGS sequence"/>
</dbReference>
<reference evidence="2 3" key="1">
    <citation type="journal article" date="2019" name="Int. J. Syst. Evol. Microbiol.">
        <title>The Global Catalogue of Microorganisms (GCM) 10K type strain sequencing project: providing services to taxonomists for standard genome sequencing and annotation.</title>
        <authorList>
            <consortium name="The Broad Institute Genomics Platform"/>
            <consortium name="The Broad Institute Genome Sequencing Center for Infectious Disease"/>
            <person name="Wu L."/>
            <person name="Ma J."/>
        </authorList>
    </citation>
    <scope>NUCLEOTIDE SEQUENCE [LARGE SCALE GENOMIC DNA]</scope>
    <source>
        <strain evidence="2 3">NBRC 111368</strain>
    </source>
</reference>
<comment type="caution">
    <text evidence="2">The sequence shown here is derived from an EMBL/GenBank/DDBJ whole genome shotgun (WGS) entry which is preliminary data.</text>
</comment>
<sequence>MTKVSVRVPDDLKAETDAFEINVSEVVRDALRAEVRRRRRERLAERNRELVDRVGVPEGDGSNVASVLRGERDRRTDRLTNVVEEHHEAVERDGEDADDP</sequence>
<protein>
    <submittedName>
        <fullName evidence="2">Type II toxin-antitoxin system CcdA family antitoxin</fullName>
    </submittedName>
</protein>
<proteinExistence type="predicted"/>
<dbReference type="PANTHER" id="PTHR42244:SF2">
    <property type="entry name" value="ANTITOXIN VAPB3-RELATED"/>
    <property type="match status" value="1"/>
</dbReference>
<keyword evidence="3" id="KW-1185">Reference proteome</keyword>